<keyword evidence="3" id="KW-0964">Secreted</keyword>
<keyword evidence="4 8" id="KW-0732">Signal</keyword>
<dbReference type="CDD" id="cd01837">
    <property type="entry name" value="SGNH_plant_lipase_like"/>
    <property type="match status" value="1"/>
</dbReference>
<comment type="caution">
    <text evidence="9">The sequence shown here is derived from an EMBL/GenBank/DDBJ whole genome shotgun (WGS) entry which is preliminary data.</text>
</comment>
<dbReference type="EMBL" id="LSRQ01000610">
    <property type="protein sequence ID" value="OAY81759.1"/>
    <property type="molecule type" value="Genomic_DNA"/>
</dbReference>
<organism evidence="9 10">
    <name type="scientific">Ananas comosus</name>
    <name type="common">Pineapple</name>
    <name type="synonym">Ananas ananas</name>
    <dbReference type="NCBI Taxonomy" id="4615"/>
    <lineage>
        <taxon>Eukaryota</taxon>
        <taxon>Viridiplantae</taxon>
        <taxon>Streptophyta</taxon>
        <taxon>Embryophyta</taxon>
        <taxon>Tracheophyta</taxon>
        <taxon>Spermatophyta</taxon>
        <taxon>Magnoliopsida</taxon>
        <taxon>Liliopsida</taxon>
        <taxon>Poales</taxon>
        <taxon>Bromeliaceae</taxon>
        <taxon>Bromelioideae</taxon>
        <taxon>Ananas</taxon>
    </lineage>
</organism>
<dbReference type="Proteomes" id="UP000092600">
    <property type="component" value="Unassembled WGS sequence"/>
</dbReference>
<evidence type="ECO:0000256" key="2">
    <source>
        <dbReference type="ARBA" id="ARBA00008668"/>
    </source>
</evidence>
<evidence type="ECO:0000256" key="6">
    <source>
        <dbReference type="ARBA" id="ARBA00022963"/>
    </source>
</evidence>
<evidence type="ECO:0000256" key="5">
    <source>
        <dbReference type="ARBA" id="ARBA00022801"/>
    </source>
</evidence>
<sequence>MDSSSSNNYFRLGFLFGVLSCLLLRNCFAGNLPANFVFGDSLVDVGNNNYIATLSKANYQPNGIDFPSHQPTGRFTNGRTIVDILGMCQELGLGGFSPPYLAPDTVGDAVLKGVNYASGGGGILNHTGKGGRINLDAQIDNFANNRQDIISSLGMLNAMNLLRNALYSFTIGSNDFINNYLTPVLSVPERAVVSPEAFVESMILKFRQQLTRLYLLDARKIVVANVGPIGCIPFMRDTNPSAGNNCVDLPNQLVQYFNKRLKDLISELSSNLEGSLFLYADVYRIVTDIIENYRDYGTRGEASFDAADSACCFVGGRFGGLIPCGPPSKVCPDRSKYVFWDPYHPSDATNILIARRLLDGNLADIYPINVRQLLNA</sequence>
<evidence type="ECO:0000313" key="9">
    <source>
        <dbReference type="EMBL" id="OAY81759.1"/>
    </source>
</evidence>
<dbReference type="InterPro" id="IPR035669">
    <property type="entry name" value="SGNH_plant_lipase-like"/>
</dbReference>
<comment type="similarity">
    <text evidence="2">Belongs to the 'GDSL' lipolytic enzyme family.</text>
</comment>
<proteinExistence type="inferred from homology"/>
<dbReference type="GO" id="GO:0016788">
    <property type="term" value="F:hydrolase activity, acting on ester bonds"/>
    <property type="evidence" value="ECO:0007669"/>
    <property type="project" value="InterPro"/>
</dbReference>
<dbReference type="InterPro" id="IPR001087">
    <property type="entry name" value="GDSL"/>
</dbReference>
<evidence type="ECO:0000256" key="8">
    <source>
        <dbReference type="SAM" id="SignalP"/>
    </source>
</evidence>
<evidence type="ECO:0000256" key="3">
    <source>
        <dbReference type="ARBA" id="ARBA00022525"/>
    </source>
</evidence>
<keyword evidence="5" id="KW-0378">Hydrolase</keyword>
<accession>A0A199VXM8</accession>
<keyword evidence="7" id="KW-0443">Lipid metabolism</keyword>
<keyword evidence="6" id="KW-0442">Lipid degradation</keyword>
<dbReference type="Pfam" id="PF00657">
    <property type="entry name" value="Lipase_GDSL"/>
    <property type="match status" value="1"/>
</dbReference>
<dbReference type="PANTHER" id="PTHR45650">
    <property type="entry name" value="GDSL-LIKE LIPASE/ACYLHYDROLASE-RELATED"/>
    <property type="match status" value="1"/>
</dbReference>
<dbReference type="AlphaFoldDB" id="A0A199VXM8"/>
<evidence type="ECO:0000256" key="7">
    <source>
        <dbReference type="ARBA" id="ARBA00023098"/>
    </source>
</evidence>
<dbReference type="PANTHER" id="PTHR45650:SF4">
    <property type="entry name" value="GDSL-LIKE LIPASE_ACYLHYDROLASE FAMILY PROTEIN, EXPRESSED"/>
    <property type="match status" value="1"/>
</dbReference>
<dbReference type="InterPro" id="IPR051238">
    <property type="entry name" value="GDSL_esterase/lipase"/>
</dbReference>
<protein>
    <submittedName>
        <fullName evidence="9">GDSL esterase/lipase</fullName>
    </submittedName>
</protein>
<gene>
    <name evidence="9" type="ORF">ACMD2_05815</name>
</gene>
<dbReference type="SUPFAM" id="SSF52266">
    <property type="entry name" value="SGNH hydrolase"/>
    <property type="match status" value="1"/>
</dbReference>
<reference evidence="9 10" key="1">
    <citation type="journal article" date="2016" name="DNA Res.">
        <title>The draft genome of MD-2 pineapple using hybrid error correction of long reads.</title>
        <authorList>
            <person name="Redwan R.M."/>
            <person name="Saidin A."/>
            <person name="Kumar S.V."/>
        </authorList>
    </citation>
    <scope>NUCLEOTIDE SEQUENCE [LARGE SCALE GENOMIC DNA]</scope>
    <source>
        <strain evidence="10">cv. MD2</strain>
        <tissue evidence="9">Leaf</tissue>
    </source>
</reference>
<comment type="subcellular location">
    <subcellularLocation>
        <location evidence="1">Secreted</location>
    </subcellularLocation>
</comment>
<dbReference type="GO" id="GO:0016042">
    <property type="term" value="P:lipid catabolic process"/>
    <property type="evidence" value="ECO:0007669"/>
    <property type="project" value="UniProtKB-KW"/>
</dbReference>
<feature type="chain" id="PRO_5008508489" evidence="8">
    <location>
        <begin position="30"/>
        <end position="376"/>
    </location>
</feature>
<evidence type="ECO:0000256" key="4">
    <source>
        <dbReference type="ARBA" id="ARBA00022729"/>
    </source>
</evidence>
<dbReference type="STRING" id="4615.A0A199VXM8"/>
<dbReference type="Gene3D" id="3.40.50.1110">
    <property type="entry name" value="SGNH hydrolase"/>
    <property type="match status" value="1"/>
</dbReference>
<evidence type="ECO:0000313" key="10">
    <source>
        <dbReference type="Proteomes" id="UP000092600"/>
    </source>
</evidence>
<feature type="signal peptide" evidence="8">
    <location>
        <begin position="1"/>
        <end position="29"/>
    </location>
</feature>
<evidence type="ECO:0000256" key="1">
    <source>
        <dbReference type="ARBA" id="ARBA00004613"/>
    </source>
</evidence>
<name>A0A199VXM8_ANACO</name>
<dbReference type="GO" id="GO:0005576">
    <property type="term" value="C:extracellular region"/>
    <property type="evidence" value="ECO:0007669"/>
    <property type="project" value="UniProtKB-SubCell"/>
</dbReference>
<dbReference type="InterPro" id="IPR036514">
    <property type="entry name" value="SGNH_hydro_sf"/>
</dbReference>